<reference evidence="2" key="1">
    <citation type="submission" date="2017-03" db="EMBL/GenBank/DDBJ databases">
        <authorList>
            <person name="Safronova V.I."/>
            <person name="Sazanova A.L."/>
            <person name="Chirak E.R."/>
        </authorList>
    </citation>
    <scope>NUCLEOTIDE SEQUENCE [LARGE SCALE GENOMIC DNA]</scope>
    <source>
        <strain evidence="2">Ach-343</strain>
    </source>
</reference>
<proteinExistence type="predicted"/>
<gene>
    <name evidence="1" type="ORF">B5V02_39355</name>
</gene>
<dbReference type="AlphaFoldDB" id="A0A2W7CHR6"/>
<dbReference type="Proteomes" id="UP000248616">
    <property type="component" value="Unassembled WGS sequence"/>
</dbReference>
<evidence type="ECO:0000313" key="1">
    <source>
        <dbReference type="EMBL" id="PZV33379.1"/>
    </source>
</evidence>
<dbReference type="OrthoDB" id="9952940at2"/>
<dbReference type="RefSeq" id="WP_111549333.1">
    <property type="nucleotide sequence ID" value="NZ_MZXV01000085.1"/>
</dbReference>
<dbReference type="EMBL" id="MZXV01000085">
    <property type="protein sequence ID" value="PZV33379.1"/>
    <property type="molecule type" value="Genomic_DNA"/>
</dbReference>
<protein>
    <submittedName>
        <fullName evidence="1">Uncharacterized protein</fullName>
    </submittedName>
</protein>
<evidence type="ECO:0000313" key="2">
    <source>
        <dbReference type="Proteomes" id="UP000248616"/>
    </source>
</evidence>
<sequence>MDLKNLLSIVRKPASPRADLAFALASLDLESAEVRASQLETERRRILISGDDRDLAEIEDKITVANREIERRFALRDELQSRLAKIDEADEIAGRKRRYDEATKLSGEVRKALARYPSLARQIIDMLAVVAEAEAAIAAANDDLPEGAAPIAAAEVSVRGTGADIPPLASTILLPSFDPAKPDLWQPCGPSGYMGNYHSGIEVVLARLAELRGARS</sequence>
<organism evidence="1 2">
    <name type="scientific">Mesorhizobium kowhaii</name>
    <dbReference type="NCBI Taxonomy" id="1300272"/>
    <lineage>
        <taxon>Bacteria</taxon>
        <taxon>Pseudomonadati</taxon>
        <taxon>Pseudomonadota</taxon>
        <taxon>Alphaproteobacteria</taxon>
        <taxon>Hyphomicrobiales</taxon>
        <taxon>Phyllobacteriaceae</taxon>
        <taxon>Mesorhizobium</taxon>
    </lineage>
</organism>
<accession>A0A2W7CHR6</accession>
<name>A0A2W7CHR6_9HYPH</name>
<comment type="caution">
    <text evidence="1">The sequence shown here is derived from an EMBL/GenBank/DDBJ whole genome shotgun (WGS) entry which is preliminary data.</text>
</comment>
<keyword evidence="2" id="KW-1185">Reference proteome</keyword>